<evidence type="ECO:0000256" key="9">
    <source>
        <dbReference type="SAM" id="Phobius"/>
    </source>
</evidence>
<feature type="domain" description="G-protein coupled receptors family 1 profile" evidence="10">
    <location>
        <begin position="1"/>
        <end position="70"/>
    </location>
</feature>
<feature type="non-terminal residue" evidence="11">
    <location>
        <position position="70"/>
    </location>
</feature>
<dbReference type="PANTHER" id="PTHR45695:SF9">
    <property type="entry name" value="LEUCOKININ RECEPTOR"/>
    <property type="match status" value="1"/>
</dbReference>
<dbReference type="Gene3D" id="1.20.1070.10">
    <property type="entry name" value="Rhodopsin 7-helix transmembrane proteins"/>
    <property type="match status" value="1"/>
</dbReference>
<sequence length="70" mass="8064">RTSSELKKYLSNLAIVDILLAVFSIPFSYTDFMYGRWLFPSFMCPVYNFITTTAVFVNIYTLVGIGFGRF</sequence>
<evidence type="ECO:0000256" key="2">
    <source>
        <dbReference type="ARBA" id="ARBA00010663"/>
    </source>
</evidence>
<keyword evidence="3 9" id="KW-0812">Transmembrane</keyword>
<dbReference type="InterPro" id="IPR000276">
    <property type="entry name" value="GPCR_Rhodpsn"/>
</dbReference>
<dbReference type="Pfam" id="PF00001">
    <property type="entry name" value="7tm_1"/>
    <property type="match status" value="1"/>
</dbReference>
<reference evidence="11" key="1">
    <citation type="submission" date="2020-11" db="EMBL/GenBank/DDBJ databases">
        <authorList>
            <person name="Tran Van P."/>
        </authorList>
    </citation>
    <scope>NUCLEOTIDE SEQUENCE</scope>
</reference>
<evidence type="ECO:0000256" key="4">
    <source>
        <dbReference type="ARBA" id="ARBA00022989"/>
    </source>
</evidence>
<dbReference type="EMBL" id="CAJPVJ010016074">
    <property type="protein sequence ID" value="CAG2176076.1"/>
    <property type="molecule type" value="Genomic_DNA"/>
</dbReference>
<dbReference type="AlphaFoldDB" id="A0A7R9MEX7"/>
<evidence type="ECO:0000256" key="7">
    <source>
        <dbReference type="ARBA" id="ARBA00023170"/>
    </source>
</evidence>
<organism evidence="11">
    <name type="scientific">Oppiella nova</name>
    <dbReference type="NCBI Taxonomy" id="334625"/>
    <lineage>
        <taxon>Eukaryota</taxon>
        <taxon>Metazoa</taxon>
        <taxon>Ecdysozoa</taxon>
        <taxon>Arthropoda</taxon>
        <taxon>Chelicerata</taxon>
        <taxon>Arachnida</taxon>
        <taxon>Acari</taxon>
        <taxon>Acariformes</taxon>
        <taxon>Sarcoptiformes</taxon>
        <taxon>Oribatida</taxon>
        <taxon>Brachypylina</taxon>
        <taxon>Oppioidea</taxon>
        <taxon>Oppiidae</taxon>
        <taxon>Oppiella</taxon>
    </lineage>
</organism>
<evidence type="ECO:0000256" key="8">
    <source>
        <dbReference type="ARBA" id="ARBA00023224"/>
    </source>
</evidence>
<feature type="transmembrane region" description="Helical" evidence="9">
    <location>
        <begin position="49"/>
        <end position="68"/>
    </location>
</feature>
<evidence type="ECO:0000256" key="3">
    <source>
        <dbReference type="ARBA" id="ARBA00022692"/>
    </source>
</evidence>
<evidence type="ECO:0000259" key="10">
    <source>
        <dbReference type="PROSITE" id="PS50262"/>
    </source>
</evidence>
<feature type="transmembrane region" description="Helical" evidence="9">
    <location>
        <begin position="9"/>
        <end position="29"/>
    </location>
</feature>
<evidence type="ECO:0000313" key="11">
    <source>
        <dbReference type="EMBL" id="CAD7658890.1"/>
    </source>
</evidence>
<dbReference type="PROSITE" id="PS50262">
    <property type="entry name" value="G_PROTEIN_RECEP_F1_2"/>
    <property type="match status" value="1"/>
</dbReference>
<evidence type="ECO:0000256" key="5">
    <source>
        <dbReference type="ARBA" id="ARBA00023040"/>
    </source>
</evidence>
<dbReference type="OrthoDB" id="10037617at2759"/>
<dbReference type="PANTHER" id="PTHR45695">
    <property type="entry name" value="LEUCOKININ RECEPTOR-RELATED"/>
    <property type="match status" value="1"/>
</dbReference>
<keyword evidence="4 9" id="KW-1133">Transmembrane helix</keyword>
<evidence type="ECO:0000256" key="1">
    <source>
        <dbReference type="ARBA" id="ARBA00004141"/>
    </source>
</evidence>
<name>A0A7R9MEX7_9ACAR</name>
<evidence type="ECO:0000313" key="12">
    <source>
        <dbReference type="Proteomes" id="UP000728032"/>
    </source>
</evidence>
<protein>
    <recommendedName>
        <fullName evidence="10">G-protein coupled receptors family 1 profile domain-containing protein</fullName>
    </recommendedName>
</protein>
<keyword evidence="6 9" id="KW-0472">Membrane</keyword>
<dbReference type="EMBL" id="OC930899">
    <property type="protein sequence ID" value="CAD7658890.1"/>
    <property type="molecule type" value="Genomic_DNA"/>
</dbReference>
<dbReference type="Proteomes" id="UP000728032">
    <property type="component" value="Unassembled WGS sequence"/>
</dbReference>
<accession>A0A7R9MEX7</accession>
<dbReference type="GO" id="GO:0005886">
    <property type="term" value="C:plasma membrane"/>
    <property type="evidence" value="ECO:0007669"/>
    <property type="project" value="TreeGrafter"/>
</dbReference>
<keyword evidence="5" id="KW-0297">G-protein coupled receptor</keyword>
<keyword evidence="7" id="KW-0675">Receptor</keyword>
<proteinExistence type="inferred from homology"/>
<dbReference type="GO" id="GO:0004930">
    <property type="term" value="F:G protein-coupled receptor activity"/>
    <property type="evidence" value="ECO:0007669"/>
    <property type="project" value="UniProtKB-KW"/>
</dbReference>
<gene>
    <name evidence="11" type="ORF">ONB1V03_LOCUS15510</name>
</gene>
<keyword evidence="12" id="KW-1185">Reference proteome</keyword>
<comment type="subcellular location">
    <subcellularLocation>
        <location evidence="1">Membrane</location>
        <topology evidence="1">Multi-pass membrane protein</topology>
    </subcellularLocation>
</comment>
<evidence type="ECO:0000256" key="6">
    <source>
        <dbReference type="ARBA" id="ARBA00023136"/>
    </source>
</evidence>
<keyword evidence="8" id="KW-0807">Transducer</keyword>
<comment type="similarity">
    <text evidence="2">Belongs to the G-protein coupled receptor 1 family.</text>
</comment>
<dbReference type="InterPro" id="IPR017452">
    <property type="entry name" value="GPCR_Rhodpsn_7TM"/>
</dbReference>
<dbReference type="SUPFAM" id="SSF81321">
    <property type="entry name" value="Family A G protein-coupled receptor-like"/>
    <property type="match status" value="1"/>
</dbReference>